<name>A0A0E9X9B5_ANGAN</name>
<protein>
    <submittedName>
        <fullName evidence="1">Uncharacterized protein</fullName>
    </submittedName>
</protein>
<sequence>MRFPKKFLI</sequence>
<reference evidence="1" key="1">
    <citation type="submission" date="2014-11" db="EMBL/GenBank/DDBJ databases">
        <authorList>
            <person name="Amaro Gonzalez C."/>
        </authorList>
    </citation>
    <scope>NUCLEOTIDE SEQUENCE</scope>
</reference>
<organism evidence="1">
    <name type="scientific">Anguilla anguilla</name>
    <name type="common">European freshwater eel</name>
    <name type="synonym">Muraena anguilla</name>
    <dbReference type="NCBI Taxonomy" id="7936"/>
    <lineage>
        <taxon>Eukaryota</taxon>
        <taxon>Metazoa</taxon>
        <taxon>Chordata</taxon>
        <taxon>Craniata</taxon>
        <taxon>Vertebrata</taxon>
        <taxon>Euteleostomi</taxon>
        <taxon>Actinopterygii</taxon>
        <taxon>Neopterygii</taxon>
        <taxon>Teleostei</taxon>
        <taxon>Anguilliformes</taxon>
        <taxon>Anguillidae</taxon>
        <taxon>Anguilla</taxon>
    </lineage>
</organism>
<proteinExistence type="predicted"/>
<reference evidence="1" key="2">
    <citation type="journal article" date="2015" name="Fish Shellfish Immunol.">
        <title>Early steps in the European eel (Anguilla anguilla)-Vibrio vulnificus interaction in the gills: Role of the RtxA13 toxin.</title>
        <authorList>
            <person name="Callol A."/>
            <person name="Pajuelo D."/>
            <person name="Ebbesson L."/>
            <person name="Teles M."/>
            <person name="MacKenzie S."/>
            <person name="Amaro C."/>
        </authorList>
    </citation>
    <scope>NUCLEOTIDE SEQUENCE</scope>
</reference>
<evidence type="ECO:0000313" key="1">
    <source>
        <dbReference type="EMBL" id="JAH99051.1"/>
    </source>
</evidence>
<accession>A0A0E9X9B5</accession>
<dbReference type="EMBL" id="GBXM01009526">
    <property type="protein sequence ID" value="JAH99051.1"/>
    <property type="molecule type" value="Transcribed_RNA"/>
</dbReference>